<organism evidence="6 7">
    <name type="scientific">Lacisediminihabitans profunda</name>
    <dbReference type="NCBI Taxonomy" id="2594790"/>
    <lineage>
        <taxon>Bacteria</taxon>
        <taxon>Bacillati</taxon>
        <taxon>Actinomycetota</taxon>
        <taxon>Actinomycetes</taxon>
        <taxon>Micrococcales</taxon>
        <taxon>Microbacteriaceae</taxon>
        <taxon>Lacisediminihabitans</taxon>
    </lineage>
</organism>
<reference evidence="6 7" key="1">
    <citation type="submission" date="2019-08" db="EMBL/GenBank/DDBJ databases">
        <title>Bacterial whole genome sequence for Glaciihabitans sp. CHu50b-6-2.</title>
        <authorList>
            <person name="Jin L."/>
        </authorList>
    </citation>
    <scope>NUCLEOTIDE SEQUENCE [LARGE SCALE GENOMIC DNA]</scope>
    <source>
        <strain evidence="6 7">CHu50b-6-2</strain>
    </source>
</reference>
<dbReference type="Proteomes" id="UP000321379">
    <property type="component" value="Unassembled WGS sequence"/>
</dbReference>
<dbReference type="AlphaFoldDB" id="A0A5C8UJI5"/>
<gene>
    <name evidence="6" type="ORF">FVP33_17995</name>
</gene>
<dbReference type="CDD" id="cd03215">
    <property type="entry name" value="ABC_Carb_Monos_II"/>
    <property type="match status" value="1"/>
</dbReference>
<evidence type="ECO:0000256" key="2">
    <source>
        <dbReference type="ARBA" id="ARBA00022737"/>
    </source>
</evidence>
<keyword evidence="4 6" id="KW-0067">ATP-binding</keyword>
<comment type="caution">
    <text evidence="6">The sequence shown here is derived from an EMBL/GenBank/DDBJ whole genome shotgun (WGS) entry which is preliminary data.</text>
</comment>
<dbReference type="SMART" id="SM00382">
    <property type="entry name" value="AAA"/>
    <property type="match status" value="2"/>
</dbReference>
<dbReference type="InterPro" id="IPR027417">
    <property type="entry name" value="P-loop_NTPase"/>
</dbReference>
<keyword evidence="1" id="KW-0813">Transport</keyword>
<evidence type="ECO:0000313" key="6">
    <source>
        <dbReference type="EMBL" id="TXN28359.1"/>
    </source>
</evidence>
<feature type="domain" description="ABC transporter" evidence="5">
    <location>
        <begin position="29"/>
        <end position="531"/>
    </location>
</feature>
<dbReference type="GO" id="GO:0016887">
    <property type="term" value="F:ATP hydrolysis activity"/>
    <property type="evidence" value="ECO:0007669"/>
    <property type="project" value="InterPro"/>
</dbReference>
<keyword evidence="7" id="KW-1185">Reference proteome</keyword>
<evidence type="ECO:0000256" key="4">
    <source>
        <dbReference type="ARBA" id="ARBA00022840"/>
    </source>
</evidence>
<dbReference type="CDD" id="cd03216">
    <property type="entry name" value="ABC_Carb_Monos_I"/>
    <property type="match status" value="1"/>
</dbReference>
<accession>A0A5C8UJI5</accession>
<evidence type="ECO:0000256" key="3">
    <source>
        <dbReference type="ARBA" id="ARBA00022741"/>
    </source>
</evidence>
<dbReference type="PROSITE" id="PS00211">
    <property type="entry name" value="ABC_TRANSPORTER_1"/>
    <property type="match status" value="1"/>
</dbReference>
<dbReference type="InterPro" id="IPR017871">
    <property type="entry name" value="ABC_transporter-like_CS"/>
</dbReference>
<proteinExistence type="predicted"/>
<dbReference type="PANTHER" id="PTHR43790:SF9">
    <property type="entry name" value="GALACTOFURANOSE TRANSPORTER ATP-BINDING PROTEIN YTFR"/>
    <property type="match status" value="1"/>
</dbReference>
<evidence type="ECO:0000256" key="1">
    <source>
        <dbReference type="ARBA" id="ARBA00022448"/>
    </source>
</evidence>
<dbReference type="PROSITE" id="PS50893">
    <property type="entry name" value="ABC_TRANSPORTER_2"/>
    <property type="match status" value="1"/>
</dbReference>
<dbReference type="InterPro" id="IPR003593">
    <property type="entry name" value="AAA+_ATPase"/>
</dbReference>
<dbReference type="Gene3D" id="3.40.50.300">
    <property type="entry name" value="P-loop containing nucleotide triphosphate hydrolases"/>
    <property type="match status" value="2"/>
</dbReference>
<dbReference type="GO" id="GO:0005524">
    <property type="term" value="F:ATP binding"/>
    <property type="evidence" value="ECO:0007669"/>
    <property type="project" value="UniProtKB-KW"/>
</dbReference>
<dbReference type="InterPro" id="IPR003439">
    <property type="entry name" value="ABC_transporter-like_ATP-bd"/>
</dbReference>
<protein>
    <submittedName>
        <fullName evidence="6">Sugar ABC transporter ATP-binding protein</fullName>
    </submittedName>
</protein>
<evidence type="ECO:0000313" key="7">
    <source>
        <dbReference type="Proteomes" id="UP000321379"/>
    </source>
</evidence>
<dbReference type="Pfam" id="PF00005">
    <property type="entry name" value="ABC_tran"/>
    <property type="match status" value="2"/>
</dbReference>
<keyword evidence="3" id="KW-0547">Nucleotide-binding</keyword>
<dbReference type="EMBL" id="VRMG01000015">
    <property type="protein sequence ID" value="TXN28359.1"/>
    <property type="molecule type" value="Genomic_DNA"/>
</dbReference>
<evidence type="ECO:0000259" key="5">
    <source>
        <dbReference type="PROSITE" id="PS50893"/>
    </source>
</evidence>
<keyword evidence="2" id="KW-0677">Repeat</keyword>
<dbReference type="InterPro" id="IPR050107">
    <property type="entry name" value="ABC_carbohydrate_import_ATPase"/>
</dbReference>
<dbReference type="SUPFAM" id="SSF52540">
    <property type="entry name" value="P-loop containing nucleoside triphosphate hydrolases"/>
    <property type="match status" value="2"/>
</dbReference>
<dbReference type="PANTHER" id="PTHR43790">
    <property type="entry name" value="CARBOHYDRATE TRANSPORT ATP-BINDING PROTEIN MG119-RELATED"/>
    <property type="match status" value="1"/>
</dbReference>
<name>A0A5C8UJI5_9MICO</name>
<sequence>MGRRRGLPRRLQEDLERLAAMNNEARSALQVSGLSKTFTGVRVLDGVSFDVFPGEVHALLGQNGSGKSTLIKCLAGVYRPDHGAEISIAGKPTRPGFPPSGARQLGLAFVHQDLGLIPDMTVAENLALGVGFTTRGGLISWRKQRSLAEQAIDIFDLAVRPDELIRDVPVTMRTLLAIARALQTRTGPNSSELACLILDEPTASLPDNDADILFAALDRVKAQGVGIVYVSHRLDEIFRIADRATVLRNGVKTGSYDIAALDKRALVEIIIGQKPPTTSSSAATSRPSSAALPDVLRVSNVSGIRIKDLSLTVRAGEIVGVAGLGGSGRSELARLIFGAQERRSGTVQVADTTLPAGSVSAAVEAGVGLVPEDRRRDGCVMSMTVTENMTLVHPPTLTSGFLDLRREKRKVRDSILEFDIRPTDPNTVIGTMSGGNQQKVVLAKWLEVNPKLLILDEPVQGVDIGAKADIYRSLRSASEQGTALLMIDSDFDNLAELCDRVLVIRDGHVAEELVGAQVTSAAMSRATFGIADTHSMLTTEFDEGDR</sequence>